<gene>
    <name evidence="3" type="primary">yfbR</name>
    <name evidence="3" type="ORF">H9797_01010</name>
</gene>
<dbReference type="Pfam" id="PF12917">
    <property type="entry name" value="YfbR-like"/>
    <property type="match status" value="1"/>
</dbReference>
<dbReference type="SMART" id="SM00471">
    <property type="entry name" value="HDc"/>
    <property type="match status" value="1"/>
</dbReference>
<dbReference type="InterPro" id="IPR003607">
    <property type="entry name" value="HD/PDEase_dom"/>
</dbReference>
<dbReference type="GO" id="GO:0002953">
    <property type="term" value="F:5'-deoxynucleotidase activity"/>
    <property type="evidence" value="ECO:0007669"/>
    <property type="project" value="UniProtKB-EC"/>
</dbReference>
<dbReference type="InterPro" id="IPR039356">
    <property type="entry name" value="YfbR/HDDC2"/>
</dbReference>
<evidence type="ECO:0000313" key="3">
    <source>
        <dbReference type="EMBL" id="HJA01948.1"/>
    </source>
</evidence>
<dbReference type="PANTHER" id="PTHR11845:SF13">
    <property type="entry name" value="5'-DEOXYNUCLEOTIDASE HDDC2"/>
    <property type="match status" value="1"/>
</dbReference>
<evidence type="ECO:0000259" key="2">
    <source>
        <dbReference type="SMART" id="SM00471"/>
    </source>
</evidence>
<dbReference type="PANTHER" id="PTHR11845">
    <property type="entry name" value="5'-DEOXYNUCLEOTIDASE HDDC2"/>
    <property type="match status" value="1"/>
</dbReference>
<dbReference type="EMBL" id="DXAJ01000020">
    <property type="protein sequence ID" value="HJA01948.1"/>
    <property type="molecule type" value="Genomic_DNA"/>
</dbReference>
<reference evidence="3" key="1">
    <citation type="journal article" date="2021" name="PeerJ">
        <title>Extensive microbial diversity within the chicken gut microbiome revealed by metagenomics and culture.</title>
        <authorList>
            <person name="Gilroy R."/>
            <person name="Ravi A."/>
            <person name="Getino M."/>
            <person name="Pursley I."/>
            <person name="Horton D.L."/>
            <person name="Alikhan N.F."/>
            <person name="Baker D."/>
            <person name="Gharbi K."/>
            <person name="Hall N."/>
            <person name="Watson M."/>
            <person name="Adriaenssens E.M."/>
            <person name="Foster-Nyarko E."/>
            <person name="Jarju S."/>
            <person name="Secka A."/>
            <person name="Antonio M."/>
            <person name="Oren A."/>
            <person name="Chaudhuri R.R."/>
            <person name="La Ragione R."/>
            <person name="Hildebrand F."/>
            <person name="Pallen M.J."/>
        </authorList>
    </citation>
    <scope>NUCLEOTIDE SEQUENCE</scope>
    <source>
        <strain evidence="3">CHK156-179</strain>
    </source>
</reference>
<dbReference type="GO" id="GO:0005737">
    <property type="term" value="C:cytoplasm"/>
    <property type="evidence" value="ECO:0007669"/>
    <property type="project" value="TreeGrafter"/>
</dbReference>
<sequence length="193" mass="22453">MEQFYAYLDRMKFIKRWQLMRSVRDENIMEHSHSVAVLTHALVCIENGVFGGHIDAEKAVFYALYHEVSEVMTGDLPTPVKYFNNSIHGEYEKLEKLAVEKIADTLPPELKKELYPYLQAEKHSDEYRFVKAADKLSAYIKCLEELRSGNREFAQAERTLHGSLEHMELRAVAYFFEHFIPAFSLSLDELEGL</sequence>
<dbReference type="AlphaFoldDB" id="A0A9D2GZQ2"/>
<name>A0A9D2GZQ2_9FIRM</name>
<dbReference type="NCBIfam" id="NF003009">
    <property type="entry name" value="PRK03826.1"/>
    <property type="match status" value="1"/>
</dbReference>
<keyword evidence="1 3" id="KW-0378">Hydrolase</keyword>
<protein>
    <submittedName>
        <fullName evidence="3">5'-deoxynucleotidase</fullName>
        <ecNumber evidence="3">3.1.3.89</ecNumber>
    </submittedName>
</protein>
<dbReference type="SUPFAM" id="SSF109604">
    <property type="entry name" value="HD-domain/PDEase-like"/>
    <property type="match status" value="1"/>
</dbReference>
<evidence type="ECO:0000313" key="4">
    <source>
        <dbReference type="Proteomes" id="UP000824221"/>
    </source>
</evidence>
<dbReference type="Gene3D" id="1.10.3210.10">
    <property type="entry name" value="Hypothetical protein af1432"/>
    <property type="match status" value="1"/>
</dbReference>
<dbReference type="EC" id="3.1.3.89" evidence="3"/>
<proteinExistence type="predicted"/>
<accession>A0A9D2GZQ2</accession>
<organism evidence="3 4">
    <name type="scientific">Candidatus Gallimonas gallistercoris</name>
    <dbReference type="NCBI Taxonomy" id="2838602"/>
    <lineage>
        <taxon>Bacteria</taxon>
        <taxon>Bacillati</taxon>
        <taxon>Bacillota</taxon>
        <taxon>Clostridia</taxon>
        <taxon>Candidatus Gallimonas</taxon>
    </lineage>
</organism>
<dbReference type="Proteomes" id="UP000824221">
    <property type="component" value="Unassembled WGS sequence"/>
</dbReference>
<reference evidence="3" key="2">
    <citation type="submission" date="2021-04" db="EMBL/GenBank/DDBJ databases">
        <authorList>
            <person name="Gilroy R."/>
        </authorList>
    </citation>
    <scope>NUCLEOTIDE SEQUENCE</scope>
    <source>
        <strain evidence="3">CHK156-179</strain>
    </source>
</reference>
<feature type="domain" description="HD/PDEase" evidence="2">
    <location>
        <begin position="24"/>
        <end position="148"/>
    </location>
</feature>
<comment type="caution">
    <text evidence="3">The sequence shown here is derived from an EMBL/GenBank/DDBJ whole genome shotgun (WGS) entry which is preliminary data.</text>
</comment>
<evidence type="ECO:0000256" key="1">
    <source>
        <dbReference type="ARBA" id="ARBA00022801"/>
    </source>
</evidence>